<dbReference type="PANTHER" id="PTHR47542:SF2">
    <property type="entry name" value="ACYL-COA N-ACYLTRANSFERASES (NAT) SUPERFAMILY PROTEIN"/>
    <property type="match status" value="1"/>
</dbReference>
<name>S4WA25_9BACT</name>
<feature type="domain" description="N-acetyltransferase" evidence="2">
    <location>
        <begin position="1"/>
        <end position="143"/>
    </location>
</feature>
<organism evidence="3">
    <name type="scientific">uncultured bacterium FPPZ_5C6</name>
    <dbReference type="NCBI Taxonomy" id="1343849"/>
    <lineage>
        <taxon>Bacteria</taxon>
        <taxon>environmental samples</taxon>
    </lineage>
</organism>
<proteinExistence type="inferred from homology"/>
<dbReference type="PANTHER" id="PTHR47542">
    <property type="entry name" value="ACYL-COA N-ACYLTRANSFERASES (NAT) SUPERFAMILY PROTEIN"/>
    <property type="match status" value="1"/>
</dbReference>
<keyword evidence="1" id="KW-0963">Cytoplasm</keyword>
<dbReference type="GO" id="GO:0008999">
    <property type="term" value="F:protein-N-terminal-alanine acetyltransferase activity"/>
    <property type="evidence" value="ECO:0007669"/>
    <property type="project" value="UniProtKB-EC"/>
</dbReference>
<evidence type="ECO:0000256" key="1">
    <source>
        <dbReference type="RuleBase" id="RU363094"/>
    </source>
</evidence>
<dbReference type="NCBIfam" id="TIGR01575">
    <property type="entry name" value="rimI"/>
    <property type="match status" value="1"/>
</dbReference>
<dbReference type="InterPro" id="IPR006464">
    <property type="entry name" value="AcTrfase_RimI/Ard1"/>
</dbReference>
<comment type="function">
    <text evidence="1">Acetylates the N-terminal alanine of ribosomal protein bS18.</text>
</comment>
<reference evidence="3" key="1">
    <citation type="journal article" date="2014" name="ISME J.">
        <title>Genomic properties of Marine Group A bacteria indicate a role in the marine sulfur cycle.</title>
        <authorList>
            <person name="Wright J.J."/>
            <person name="Mewis K."/>
            <person name="Hanson N.W."/>
            <person name="Konwar K.M."/>
            <person name="Maas K.R."/>
            <person name="Hallam S.J."/>
        </authorList>
    </citation>
    <scope>NUCLEOTIDE SEQUENCE</scope>
</reference>
<dbReference type="EC" id="2.3.1.266" evidence="1"/>
<comment type="catalytic activity">
    <reaction evidence="1">
        <text>N-terminal L-alanyl-[ribosomal protein bS18] + acetyl-CoA = N-terminal N(alpha)-acetyl-L-alanyl-[ribosomal protein bS18] + CoA + H(+)</text>
        <dbReference type="Rhea" id="RHEA:43756"/>
        <dbReference type="Rhea" id="RHEA-COMP:10676"/>
        <dbReference type="Rhea" id="RHEA-COMP:10677"/>
        <dbReference type="ChEBI" id="CHEBI:15378"/>
        <dbReference type="ChEBI" id="CHEBI:57287"/>
        <dbReference type="ChEBI" id="CHEBI:57288"/>
        <dbReference type="ChEBI" id="CHEBI:64718"/>
        <dbReference type="ChEBI" id="CHEBI:83683"/>
        <dbReference type="EC" id="2.3.1.266"/>
    </reaction>
</comment>
<dbReference type="CDD" id="cd04301">
    <property type="entry name" value="NAT_SF"/>
    <property type="match status" value="1"/>
</dbReference>
<dbReference type="InterPro" id="IPR016181">
    <property type="entry name" value="Acyl_CoA_acyltransferase"/>
</dbReference>
<dbReference type="SUPFAM" id="SSF55729">
    <property type="entry name" value="Acyl-CoA N-acyltransferases (Nat)"/>
    <property type="match status" value="1"/>
</dbReference>
<evidence type="ECO:0000313" key="3">
    <source>
        <dbReference type="EMBL" id="AGO87955.1"/>
    </source>
</evidence>
<dbReference type="AlphaFoldDB" id="S4WA25"/>
<sequence length="150" mass="17493">MRIRNASLADLGIIYEMEKRIFNDAWSKEAIQQELIRKENSLNLVSEVDGEFIGYFFAHLVEDEAHILNIAIDVPHQHKGYGNEFLERILDKHLQYADVFLEVKRTNFPAINLYLNFGFEEIDIRKEYYSDGEDAVIMVKRVKTHGLVSS</sequence>
<dbReference type="PROSITE" id="PS51186">
    <property type="entry name" value="GNAT"/>
    <property type="match status" value="1"/>
</dbReference>
<dbReference type="Gene3D" id="3.40.630.30">
    <property type="match status" value="1"/>
</dbReference>
<comment type="similarity">
    <text evidence="1">Belongs to the acetyltransferase family. RimI subfamily.</text>
</comment>
<evidence type="ECO:0000259" key="2">
    <source>
        <dbReference type="PROSITE" id="PS51186"/>
    </source>
</evidence>
<dbReference type="InterPro" id="IPR000182">
    <property type="entry name" value="GNAT_dom"/>
</dbReference>
<comment type="subcellular location">
    <subcellularLocation>
        <location evidence="1">Cytoplasm</location>
    </subcellularLocation>
</comment>
<dbReference type="Pfam" id="PF00583">
    <property type="entry name" value="Acetyltransf_1"/>
    <property type="match status" value="1"/>
</dbReference>
<accession>S4WA25</accession>
<dbReference type="GO" id="GO:0005737">
    <property type="term" value="C:cytoplasm"/>
    <property type="evidence" value="ECO:0007669"/>
    <property type="project" value="UniProtKB-SubCell"/>
</dbReference>
<dbReference type="EMBL" id="KF170420">
    <property type="protein sequence ID" value="AGO87955.1"/>
    <property type="molecule type" value="Genomic_DNA"/>
</dbReference>
<protein>
    <recommendedName>
        <fullName evidence="1">[Ribosomal protein bS18]-alanine N-acetyltransferase</fullName>
        <ecNumber evidence="1">2.3.1.266</ecNumber>
    </recommendedName>
</protein>